<keyword evidence="3" id="KW-1185">Reference proteome</keyword>
<dbReference type="OrthoDB" id="540357at2759"/>
<feature type="compositionally biased region" description="Acidic residues" evidence="1">
    <location>
        <begin position="109"/>
        <end position="118"/>
    </location>
</feature>
<feature type="region of interest" description="Disordered" evidence="1">
    <location>
        <begin position="1"/>
        <end position="46"/>
    </location>
</feature>
<feature type="compositionally biased region" description="Polar residues" evidence="1">
    <location>
        <begin position="83"/>
        <end position="94"/>
    </location>
</feature>
<comment type="caution">
    <text evidence="2">The sequence shown here is derived from an EMBL/GenBank/DDBJ whole genome shotgun (WGS) entry which is preliminary data.</text>
</comment>
<evidence type="ECO:0000313" key="2">
    <source>
        <dbReference type="EMBL" id="KXZ48210.1"/>
    </source>
</evidence>
<dbReference type="EMBL" id="LSYV01000030">
    <property type="protein sequence ID" value="KXZ48210.1"/>
    <property type="molecule type" value="Genomic_DNA"/>
</dbReference>
<feature type="compositionally biased region" description="Low complexity" evidence="1">
    <location>
        <begin position="60"/>
        <end position="82"/>
    </location>
</feature>
<reference evidence="3" key="1">
    <citation type="journal article" date="2016" name="Nat. Commun.">
        <title>The Gonium pectorale genome demonstrates co-option of cell cycle regulation during the evolution of multicellularity.</title>
        <authorList>
            <person name="Hanschen E.R."/>
            <person name="Marriage T.N."/>
            <person name="Ferris P.J."/>
            <person name="Hamaji T."/>
            <person name="Toyoda A."/>
            <person name="Fujiyama A."/>
            <person name="Neme R."/>
            <person name="Noguchi H."/>
            <person name="Minakuchi Y."/>
            <person name="Suzuki M."/>
            <person name="Kawai-Toyooka H."/>
            <person name="Smith D.R."/>
            <person name="Sparks H."/>
            <person name="Anderson J."/>
            <person name="Bakaric R."/>
            <person name="Luria V."/>
            <person name="Karger A."/>
            <person name="Kirschner M.W."/>
            <person name="Durand P.M."/>
            <person name="Michod R.E."/>
            <person name="Nozaki H."/>
            <person name="Olson B.J."/>
        </authorList>
    </citation>
    <scope>NUCLEOTIDE SEQUENCE [LARGE SCALE GENOMIC DNA]</scope>
    <source>
        <strain evidence="3">NIES-2863</strain>
    </source>
</reference>
<dbReference type="Proteomes" id="UP000075714">
    <property type="component" value="Unassembled WGS sequence"/>
</dbReference>
<evidence type="ECO:0000313" key="3">
    <source>
        <dbReference type="Proteomes" id="UP000075714"/>
    </source>
</evidence>
<feature type="region of interest" description="Disordered" evidence="1">
    <location>
        <begin position="218"/>
        <end position="278"/>
    </location>
</feature>
<name>A0A150GFV4_GONPE</name>
<feature type="compositionally biased region" description="Low complexity" evidence="1">
    <location>
        <begin position="219"/>
        <end position="257"/>
    </location>
</feature>
<feature type="compositionally biased region" description="Low complexity" evidence="1">
    <location>
        <begin position="1"/>
        <end position="10"/>
    </location>
</feature>
<sequence>MPRGSSSGSDRSPRHHTGYLSTPAQWGPGARRSGAPPPSAPPYVNSTAATVGSSVVIPDSSAALPGLSATAAGTTTGNGYSSKNGTGPTESTLGSAIIVGARRSGDGSAADEADEADEAGGTSPHAGSVGAGAGPSGAQAEGSGRLVRGGSVASDRSSVYEDDDWHDARSVASNWSYKSGSSLAAINDAGIKAARAGAAAAAAAATAAVAAAKDLPSLSNQQDAAARSNAAPAPASPDSNAPATTTAAAAVVQPPQVRVKRQRTPEPTAQSDHEASVTGQFSTPVLAAPHRTGSMPSSSIGALPIPASAHFSADAEPLAASSASPAAAVAAVPIGQDCDVSGASLRVRPVPVGLPLPAAVAPAAQRSSAVALPLPSPRPALRLGVEPRAAPLRAGEDPDLPAWVPPQVIPGLDPATRFVPIPRHTGLEGYWEKVPELSSPLPMPLDVFLKASYFVRTIHESIKGIALEEDDKTLVVKARVKLPLGMTHDHEERYPKDNSTHTVLIRRDVTPGRSITRMYWMEDGSALLVCDSVTMYGTVDRKGYEVVRKIEGGSMLHCRQWVVIVPSGEWAEQVFVGRKTPLSRK</sequence>
<evidence type="ECO:0000256" key="1">
    <source>
        <dbReference type="SAM" id="MobiDB-lite"/>
    </source>
</evidence>
<dbReference type="AlphaFoldDB" id="A0A150GFV4"/>
<organism evidence="2 3">
    <name type="scientific">Gonium pectorale</name>
    <name type="common">Green alga</name>
    <dbReference type="NCBI Taxonomy" id="33097"/>
    <lineage>
        <taxon>Eukaryota</taxon>
        <taxon>Viridiplantae</taxon>
        <taxon>Chlorophyta</taxon>
        <taxon>core chlorophytes</taxon>
        <taxon>Chlorophyceae</taxon>
        <taxon>CS clade</taxon>
        <taxon>Chlamydomonadales</taxon>
        <taxon>Volvocaceae</taxon>
        <taxon>Gonium</taxon>
    </lineage>
</organism>
<protein>
    <submittedName>
        <fullName evidence="2">Uncharacterized protein</fullName>
    </submittedName>
</protein>
<proteinExistence type="predicted"/>
<gene>
    <name evidence="2" type="ORF">GPECTOR_29g116</name>
</gene>
<accession>A0A150GFV4</accession>
<feature type="region of interest" description="Disordered" evidence="1">
    <location>
        <begin position="59"/>
        <end position="166"/>
    </location>
</feature>